<organism evidence="1 2">
    <name type="scientific">Armillaria luteobubalina</name>
    <dbReference type="NCBI Taxonomy" id="153913"/>
    <lineage>
        <taxon>Eukaryota</taxon>
        <taxon>Fungi</taxon>
        <taxon>Dikarya</taxon>
        <taxon>Basidiomycota</taxon>
        <taxon>Agaricomycotina</taxon>
        <taxon>Agaricomycetes</taxon>
        <taxon>Agaricomycetidae</taxon>
        <taxon>Agaricales</taxon>
        <taxon>Marasmiineae</taxon>
        <taxon>Physalacriaceae</taxon>
        <taxon>Armillaria</taxon>
    </lineage>
</organism>
<dbReference type="InterPro" id="IPR023393">
    <property type="entry name" value="START-like_dom_sf"/>
</dbReference>
<proteinExistence type="predicted"/>
<sequence length="176" mass="19650">MAQQLPPSSSDGVFTVSGSAIIDAPIETVWKILLDFKGYKEWNPFVRDQKITDSSGNILADQTIAEGKYVNICPVHLTPSLEDVAFYNRSSAFVVCTALDHDNHRVAWRTTMLRWLLDAERWQSCTVEPGGKVKYESIEVFNGVLAYFVRFFVGQKLIIGVGAMAKGLKAKSENQM</sequence>
<name>A0AA39PAT3_9AGAR</name>
<reference evidence="1" key="1">
    <citation type="submission" date="2023-06" db="EMBL/GenBank/DDBJ databases">
        <authorList>
            <consortium name="Lawrence Berkeley National Laboratory"/>
            <person name="Ahrendt S."/>
            <person name="Sahu N."/>
            <person name="Indic B."/>
            <person name="Wong-Bajracharya J."/>
            <person name="Merenyi Z."/>
            <person name="Ke H.-M."/>
            <person name="Monk M."/>
            <person name="Kocsube S."/>
            <person name="Drula E."/>
            <person name="Lipzen A."/>
            <person name="Balint B."/>
            <person name="Henrissat B."/>
            <person name="Andreopoulos B."/>
            <person name="Martin F.M."/>
            <person name="Harder C.B."/>
            <person name="Rigling D."/>
            <person name="Ford K.L."/>
            <person name="Foster G.D."/>
            <person name="Pangilinan J."/>
            <person name="Papanicolaou A."/>
            <person name="Barry K."/>
            <person name="LaButti K."/>
            <person name="Viragh M."/>
            <person name="Koriabine M."/>
            <person name="Yan M."/>
            <person name="Riley R."/>
            <person name="Champramary S."/>
            <person name="Plett K.L."/>
            <person name="Tsai I.J."/>
            <person name="Slot J."/>
            <person name="Sipos G."/>
            <person name="Plett J."/>
            <person name="Nagy L.G."/>
            <person name="Grigoriev I.V."/>
        </authorList>
    </citation>
    <scope>NUCLEOTIDE SEQUENCE</scope>
    <source>
        <strain evidence="1">HWK02</strain>
    </source>
</reference>
<dbReference type="InterPro" id="IPR019587">
    <property type="entry name" value="Polyketide_cyclase/dehydratase"/>
</dbReference>
<gene>
    <name evidence="1" type="ORF">EDD18DRAFT_1205385</name>
</gene>
<evidence type="ECO:0000313" key="2">
    <source>
        <dbReference type="Proteomes" id="UP001175228"/>
    </source>
</evidence>
<dbReference type="Gene3D" id="3.30.530.20">
    <property type="match status" value="1"/>
</dbReference>
<dbReference type="CDD" id="cd07822">
    <property type="entry name" value="SRPBCC_4"/>
    <property type="match status" value="1"/>
</dbReference>
<accession>A0AA39PAT3</accession>
<dbReference type="AlphaFoldDB" id="A0AA39PAT3"/>
<comment type="caution">
    <text evidence="1">The sequence shown here is derived from an EMBL/GenBank/DDBJ whole genome shotgun (WGS) entry which is preliminary data.</text>
</comment>
<dbReference type="SUPFAM" id="SSF55961">
    <property type="entry name" value="Bet v1-like"/>
    <property type="match status" value="1"/>
</dbReference>
<keyword evidence="2" id="KW-1185">Reference proteome</keyword>
<dbReference type="PANTHER" id="PTHR36166:SF1">
    <property type="entry name" value="SRPBCC DOMAIN-CONTAINING PROTEIN"/>
    <property type="match status" value="1"/>
</dbReference>
<protein>
    <submittedName>
        <fullName evidence="1">Uncharacterized protein</fullName>
    </submittedName>
</protein>
<evidence type="ECO:0000313" key="1">
    <source>
        <dbReference type="EMBL" id="KAK0480470.1"/>
    </source>
</evidence>
<dbReference type="EMBL" id="JAUEPU010000080">
    <property type="protein sequence ID" value="KAK0480470.1"/>
    <property type="molecule type" value="Genomic_DNA"/>
</dbReference>
<dbReference type="Proteomes" id="UP001175228">
    <property type="component" value="Unassembled WGS sequence"/>
</dbReference>
<dbReference type="Pfam" id="PF10604">
    <property type="entry name" value="Polyketide_cyc2"/>
    <property type="match status" value="1"/>
</dbReference>
<dbReference type="PANTHER" id="PTHR36166">
    <property type="entry name" value="CHROMOSOME 9, WHOLE GENOME SHOTGUN SEQUENCE"/>
    <property type="match status" value="1"/>
</dbReference>